<reference evidence="2 3" key="1">
    <citation type="submission" date="2018-05" db="EMBL/GenBank/DDBJ databases">
        <title>Complete Genome Sequence of Methylobacterium sp. 17Sr1-43.</title>
        <authorList>
            <person name="Srinivasan S."/>
        </authorList>
    </citation>
    <scope>NUCLEOTIDE SEQUENCE [LARGE SCALE GENOMIC DNA]</scope>
    <source>
        <strain evidence="2 3">17Sr1-43</strain>
    </source>
</reference>
<dbReference type="SUPFAM" id="SSF56300">
    <property type="entry name" value="Metallo-dependent phosphatases"/>
    <property type="match status" value="1"/>
</dbReference>
<sequence length="262" mass="28709">MKLWIFSDLHRDVGRPWTPPAIPPADVAVVAGDLGGCLADGVAWLARVVRPHMPVVLVAGNCDFHGRCHPEELRRARAAARDRGIDLLENRSVVIGDVAFSGCTLWTDYDLEGERWRADAMREAADGLNDHRLIAARREPRRQPFRPEHAAELHRDSRAFLQAALAARSGEARARVVVSHHAPSGRSVAKRYLGRPMNPSFASRLDSLVAAAAPGIWVHGHAHASFDYRCGDTRVLCNPKGYGAENPDFDPAMLVDVPSAES</sequence>
<evidence type="ECO:0000313" key="3">
    <source>
        <dbReference type="Proteomes" id="UP000246058"/>
    </source>
</evidence>
<organism evidence="2 3">
    <name type="scientific">Methylobacterium radiodurans</name>
    <dbReference type="NCBI Taxonomy" id="2202828"/>
    <lineage>
        <taxon>Bacteria</taxon>
        <taxon>Pseudomonadati</taxon>
        <taxon>Pseudomonadota</taxon>
        <taxon>Alphaproteobacteria</taxon>
        <taxon>Hyphomicrobiales</taxon>
        <taxon>Methylobacteriaceae</taxon>
        <taxon>Methylobacterium</taxon>
    </lineage>
</organism>
<keyword evidence="3" id="KW-1185">Reference proteome</keyword>
<dbReference type="InterPro" id="IPR004843">
    <property type="entry name" value="Calcineurin-like_PHP"/>
</dbReference>
<dbReference type="InterPro" id="IPR029052">
    <property type="entry name" value="Metallo-depent_PP-like"/>
</dbReference>
<dbReference type="RefSeq" id="WP_109952777.1">
    <property type="nucleotide sequence ID" value="NZ_CP029551.1"/>
</dbReference>
<dbReference type="KEGG" id="meti:DK427_19900"/>
<protein>
    <submittedName>
        <fullName evidence="2">Metallophosphoesterase</fullName>
    </submittedName>
</protein>
<gene>
    <name evidence="2" type="ORF">DK427_19900</name>
</gene>
<dbReference type="Gene3D" id="3.60.21.10">
    <property type="match status" value="1"/>
</dbReference>
<dbReference type="EMBL" id="CP029551">
    <property type="protein sequence ID" value="AWN37711.1"/>
    <property type="molecule type" value="Genomic_DNA"/>
</dbReference>
<dbReference type="Pfam" id="PF00149">
    <property type="entry name" value="Metallophos"/>
    <property type="match status" value="1"/>
</dbReference>
<evidence type="ECO:0000313" key="2">
    <source>
        <dbReference type="EMBL" id="AWN37711.1"/>
    </source>
</evidence>
<dbReference type="GO" id="GO:0016787">
    <property type="term" value="F:hydrolase activity"/>
    <property type="evidence" value="ECO:0007669"/>
    <property type="project" value="InterPro"/>
</dbReference>
<evidence type="ECO:0000259" key="1">
    <source>
        <dbReference type="Pfam" id="PF00149"/>
    </source>
</evidence>
<dbReference type="AlphaFoldDB" id="A0A2U8VWP1"/>
<proteinExistence type="predicted"/>
<name>A0A2U8VWP1_9HYPH</name>
<accession>A0A2U8VWP1</accession>
<feature type="domain" description="Calcineurin-like phosphoesterase" evidence="1">
    <location>
        <begin position="1"/>
        <end position="224"/>
    </location>
</feature>
<dbReference type="OrthoDB" id="356681at2"/>
<dbReference type="PANTHER" id="PTHR37844:SF2">
    <property type="entry name" value="SER_THR PROTEIN PHOSPHATASE SUPERFAMILY (AFU_ORTHOLOGUE AFUA_1G14840)"/>
    <property type="match status" value="1"/>
</dbReference>
<dbReference type="Proteomes" id="UP000246058">
    <property type="component" value="Chromosome"/>
</dbReference>
<dbReference type="PANTHER" id="PTHR37844">
    <property type="entry name" value="SER/THR PROTEIN PHOSPHATASE SUPERFAMILY (AFU_ORTHOLOGUE AFUA_1G14840)"/>
    <property type="match status" value="1"/>
</dbReference>